<evidence type="ECO:0000313" key="2">
    <source>
        <dbReference type="EMBL" id="KIQ01305.1"/>
    </source>
</evidence>
<sequence>MSTSVEFDSYYGDGNSAAIAAVEQQLGRPFPNSYKDVVKRFNGAFIVDRPYFRYFSRLHGEEVESGTGMFLAFGDIEGCTETMEIKLRLPPEGLVPGLVIFSALGNGDALCFDYRECPPSEEPPVVIWHHEGVPGSEEEVSPVASTFAALLDRLYED</sequence>
<dbReference type="SMART" id="SM00860">
    <property type="entry name" value="SMI1_KNR4"/>
    <property type="match status" value="1"/>
</dbReference>
<reference evidence="2 3" key="1">
    <citation type="submission" date="2014-12" db="EMBL/GenBank/DDBJ databases">
        <title>16Stimator: statistical estimation of ribosomal gene copy numbers from draft genome assemblies.</title>
        <authorList>
            <person name="Perisin M.A."/>
            <person name="Vetter M."/>
            <person name="Gilbert J.A."/>
            <person name="Bergelson J."/>
        </authorList>
    </citation>
    <scope>NUCLEOTIDE SEQUENCE [LARGE SCALE GENOMIC DNA]</scope>
    <source>
        <strain evidence="2 3">MEJ086</strain>
    </source>
</reference>
<dbReference type="InterPro" id="IPR018958">
    <property type="entry name" value="Knr4/Smi1-like_dom"/>
</dbReference>
<name>A0A0D0KVX1_9PSED</name>
<dbReference type="Proteomes" id="UP000032068">
    <property type="component" value="Unassembled WGS sequence"/>
</dbReference>
<evidence type="ECO:0000259" key="1">
    <source>
        <dbReference type="SMART" id="SM00860"/>
    </source>
</evidence>
<dbReference type="Gene3D" id="3.40.1580.10">
    <property type="entry name" value="SMI1/KNR4-like"/>
    <property type="match status" value="1"/>
</dbReference>
<dbReference type="SUPFAM" id="SSF160631">
    <property type="entry name" value="SMI1/KNR4-like"/>
    <property type="match status" value="1"/>
</dbReference>
<dbReference type="InterPro" id="IPR037883">
    <property type="entry name" value="Knr4/Smi1-like_sf"/>
</dbReference>
<dbReference type="Pfam" id="PF09346">
    <property type="entry name" value="SMI1_KNR4"/>
    <property type="match status" value="1"/>
</dbReference>
<dbReference type="EMBL" id="JXQW01000023">
    <property type="protein sequence ID" value="KIQ01305.1"/>
    <property type="molecule type" value="Genomic_DNA"/>
</dbReference>
<dbReference type="OrthoDB" id="1149162at2"/>
<comment type="caution">
    <text evidence="2">The sequence shown here is derived from an EMBL/GenBank/DDBJ whole genome shotgun (WGS) entry which is preliminary data.</text>
</comment>
<gene>
    <name evidence="2" type="ORF">RU08_09125</name>
</gene>
<feature type="domain" description="Knr4/Smi1-like" evidence="1">
    <location>
        <begin position="14"/>
        <end position="153"/>
    </location>
</feature>
<evidence type="ECO:0000313" key="3">
    <source>
        <dbReference type="Proteomes" id="UP000032068"/>
    </source>
</evidence>
<organism evidence="2 3">
    <name type="scientific">Pseudomonas fulva</name>
    <dbReference type="NCBI Taxonomy" id="47880"/>
    <lineage>
        <taxon>Bacteria</taxon>
        <taxon>Pseudomonadati</taxon>
        <taxon>Pseudomonadota</taxon>
        <taxon>Gammaproteobacteria</taxon>
        <taxon>Pseudomonadales</taxon>
        <taxon>Pseudomonadaceae</taxon>
        <taxon>Pseudomonas</taxon>
    </lineage>
</organism>
<dbReference type="RefSeq" id="WP_042553476.1">
    <property type="nucleotide sequence ID" value="NZ_JXQW01000023.1"/>
</dbReference>
<dbReference type="AlphaFoldDB" id="A0A0D0KVX1"/>
<proteinExistence type="predicted"/>
<protein>
    <recommendedName>
        <fullName evidence="1">Knr4/Smi1-like domain-containing protein</fullName>
    </recommendedName>
</protein>
<accession>A0A0D0KVX1</accession>